<comment type="pathway">
    <text evidence="4">Cell wall biogenesis; peptidoglycan biosynthesis.</text>
</comment>
<dbReference type="AlphaFoldDB" id="A0ABD3U606"/>
<evidence type="ECO:0000313" key="19">
    <source>
        <dbReference type="EMBL" id="KAL3844879.1"/>
    </source>
</evidence>
<evidence type="ECO:0000256" key="14">
    <source>
        <dbReference type="ARBA" id="ARBA00023306"/>
    </source>
</evidence>
<dbReference type="InterPro" id="IPR036318">
    <property type="entry name" value="FAD-bd_PCMH-like_sf"/>
</dbReference>
<evidence type="ECO:0000256" key="17">
    <source>
        <dbReference type="SAM" id="Phobius"/>
    </source>
</evidence>
<reference evidence="19 20" key="1">
    <citation type="submission" date="2024-12" db="EMBL/GenBank/DDBJ databases">
        <title>The unique morphological basis and parallel evolutionary history of personate flowers in Penstemon.</title>
        <authorList>
            <person name="Depatie T.H."/>
            <person name="Wessinger C.A."/>
        </authorList>
    </citation>
    <scope>NUCLEOTIDE SEQUENCE [LARGE SCALE GENOMIC DNA]</scope>
    <source>
        <strain evidence="19">WTNN_2</strain>
        <tissue evidence="19">Leaf</tissue>
    </source>
</reference>
<dbReference type="PANTHER" id="PTHR21071">
    <property type="entry name" value="UDP-N-ACETYLENOLPYRUVOYLGLUCOSAMINE REDUCTASE"/>
    <property type="match status" value="1"/>
</dbReference>
<dbReference type="Gene3D" id="3.30.465.10">
    <property type="match status" value="1"/>
</dbReference>
<keyword evidence="10" id="KW-0521">NADP</keyword>
<keyword evidence="15" id="KW-0961">Cell wall biogenesis/degradation</keyword>
<dbReference type="Pfam" id="PF02873">
    <property type="entry name" value="MurB_C"/>
    <property type="match status" value="1"/>
</dbReference>
<evidence type="ECO:0000256" key="12">
    <source>
        <dbReference type="ARBA" id="ARBA00022984"/>
    </source>
</evidence>
<feature type="transmembrane region" description="Helical" evidence="17">
    <location>
        <begin position="156"/>
        <end position="174"/>
    </location>
</feature>
<feature type="transmembrane region" description="Helical" evidence="17">
    <location>
        <begin position="253"/>
        <end position="274"/>
    </location>
</feature>
<evidence type="ECO:0000256" key="9">
    <source>
        <dbReference type="ARBA" id="ARBA00022827"/>
    </source>
</evidence>
<keyword evidence="17" id="KW-1133">Transmembrane helix</keyword>
<keyword evidence="7" id="KW-0132">Cell division</keyword>
<evidence type="ECO:0000256" key="11">
    <source>
        <dbReference type="ARBA" id="ARBA00022960"/>
    </source>
</evidence>
<evidence type="ECO:0000259" key="18">
    <source>
        <dbReference type="PROSITE" id="PS51387"/>
    </source>
</evidence>
<comment type="catalytic activity">
    <reaction evidence="16">
        <text>UDP-N-acetyl-alpha-D-muramate + NADP(+) = UDP-N-acetyl-3-O-(1-carboxyvinyl)-alpha-D-glucosamine + NADPH + H(+)</text>
        <dbReference type="Rhea" id="RHEA:12248"/>
        <dbReference type="ChEBI" id="CHEBI:15378"/>
        <dbReference type="ChEBI" id="CHEBI:57783"/>
        <dbReference type="ChEBI" id="CHEBI:58349"/>
        <dbReference type="ChEBI" id="CHEBI:68483"/>
        <dbReference type="ChEBI" id="CHEBI:70757"/>
        <dbReference type="EC" id="1.3.1.98"/>
    </reaction>
</comment>
<dbReference type="GO" id="GO:0051301">
    <property type="term" value="P:cell division"/>
    <property type="evidence" value="ECO:0007669"/>
    <property type="project" value="UniProtKB-KW"/>
</dbReference>
<comment type="function">
    <text evidence="2">Cell wall formation.</text>
</comment>
<keyword evidence="11" id="KW-0133">Cell shape</keyword>
<organism evidence="19 20">
    <name type="scientific">Penstemon smallii</name>
    <dbReference type="NCBI Taxonomy" id="265156"/>
    <lineage>
        <taxon>Eukaryota</taxon>
        <taxon>Viridiplantae</taxon>
        <taxon>Streptophyta</taxon>
        <taxon>Embryophyta</taxon>
        <taxon>Tracheophyta</taxon>
        <taxon>Spermatophyta</taxon>
        <taxon>Magnoliopsida</taxon>
        <taxon>eudicotyledons</taxon>
        <taxon>Gunneridae</taxon>
        <taxon>Pentapetalae</taxon>
        <taxon>asterids</taxon>
        <taxon>lamiids</taxon>
        <taxon>Lamiales</taxon>
        <taxon>Plantaginaceae</taxon>
        <taxon>Cheloneae</taxon>
        <taxon>Penstemon</taxon>
    </lineage>
</organism>
<evidence type="ECO:0000256" key="8">
    <source>
        <dbReference type="ARBA" id="ARBA00022630"/>
    </source>
</evidence>
<dbReference type="NCBIfam" id="NF010480">
    <property type="entry name" value="PRK13905.1"/>
    <property type="match status" value="1"/>
</dbReference>
<dbReference type="Gene3D" id="3.30.43.10">
    <property type="entry name" value="Uridine Diphospho-n-acetylenolpyruvylglucosamine Reductase, domain 2"/>
    <property type="match status" value="1"/>
</dbReference>
<keyword evidence="13" id="KW-0560">Oxidoreductase</keyword>
<dbReference type="GO" id="GO:0008360">
    <property type="term" value="P:regulation of cell shape"/>
    <property type="evidence" value="ECO:0007669"/>
    <property type="project" value="UniProtKB-KW"/>
</dbReference>
<evidence type="ECO:0000256" key="6">
    <source>
        <dbReference type="ARBA" id="ARBA00022490"/>
    </source>
</evidence>
<dbReference type="SUPFAM" id="SSF56194">
    <property type="entry name" value="Uridine diphospho-N-Acetylenolpyruvylglucosamine reductase, MurB, C-terminal domain"/>
    <property type="match status" value="1"/>
</dbReference>
<feature type="domain" description="FAD-binding PCMH-type" evidence="18">
    <location>
        <begin position="309"/>
        <end position="476"/>
    </location>
</feature>
<gene>
    <name evidence="19" type="ORF">ACJIZ3_002282</name>
</gene>
<dbReference type="SUPFAM" id="SSF56176">
    <property type="entry name" value="FAD-binding/transporter-associated domain-like"/>
    <property type="match status" value="1"/>
</dbReference>
<dbReference type="InterPro" id="IPR016167">
    <property type="entry name" value="FAD-bd_PCMH_sub1"/>
</dbReference>
<feature type="transmembrane region" description="Helical" evidence="17">
    <location>
        <begin position="52"/>
        <end position="69"/>
    </location>
</feature>
<comment type="subcellular location">
    <subcellularLocation>
        <location evidence="3">Cytoplasm</location>
    </subcellularLocation>
</comment>
<dbReference type="InterPro" id="IPR016166">
    <property type="entry name" value="FAD-bd_PCMH"/>
</dbReference>
<dbReference type="Proteomes" id="UP001634393">
    <property type="component" value="Unassembled WGS sequence"/>
</dbReference>
<dbReference type="Gene3D" id="3.90.78.10">
    <property type="entry name" value="UDP-N-acetylenolpyruvoylglucosamine reductase, C-terminal domain"/>
    <property type="match status" value="1"/>
</dbReference>
<dbReference type="PROSITE" id="PS51387">
    <property type="entry name" value="FAD_PCMH"/>
    <property type="match status" value="1"/>
</dbReference>
<feature type="transmembrane region" description="Helical" evidence="17">
    <location>
        <begin position="194"/>
        <end position="212"/>
    </location>
</feature>
<evidence type="ECO:0000256" key="16">
    <source>
        <dbReference type="ARBA" id="ARBA00048914"/>
    </source>
</evidence>
<sequence>MTPNQIPENQGPSNPAFFSRLQAMHIFGNLMRILLVYSLYHYLSQSRASVELFIFSCLAPSSILLLHFQKPWKGMPLSNTQVALSVINGGITALYFILWGKGLNSCGPFRLNYRVVFELNKRTSYHFTFAERKWNVVAFILYSLTNYKSKAYCSRAILAEYSVAILGVLSADLYEIQTEKFVGVEEEVFGVKDMIVPVMAGILSALTTMIARRVSLKNQLKSRLHAITIASATCLLFPVALWDMAIGSTSVEFSFSAWVFSSFSIFGIILIFYVDSLAEESFIHSNISNQNKLQFIREEKLLSKLSTWGIGGPCKYFVQVFDQHQLASAIRYCNEEGMKYIVIGKGSNCLFDDLGFDGCVILNRIEFLERIEPGLYKVGSGYPFNRLGVQSVKEGFTGLEFAGGIPGTVGGAAYMNAGANGQETGDVVECVEMITKEGEYRVMERSELSFGYRISPFQGMKDLAAITCVTFRLKCSNSARKMQQEYLKRRKLTQPVGERNAGSVFRNPPGFSAAQLIDRAELKGFKVGGAMISNKHANFFQNCGGATSKDMLELIGLAKEKVREQFGVELKQEILYIHP</sequence>
<feature type="transmembrane region" description="Helical" evidence="17">
    <location>
        <begin position="224"/>
        <end position="241"/>
    </location>
</feature>
<name>A0ABD3U606_9LAMI</name>
<evidence type="ECO:0000256" key="1">
    <source>
        <dbReference type="ARBA" id="ARBA00001974"/>
    </source>
</evidence>
<keyword evidence="14" id="KW-0131">Cell cycle</keyword>
<dbReference type="GO" id="GO:0008762">
    <property type="term" value="F:UDP-N-acetylmuramate dehydrogenase activity"/>
    <property type="evidence" value="ECO:0007669"/>
    <property type="project" value="UniProtKB-EC"/>
</dbReference>
<dbReference type="GO" id="GO:0005737">
    <property type="term" value="C:cytoplasm"/>
    <property type="evidence" value="ECO:0007669"/>
    <property type="project" value="UniProtKB-SubCell"/>
</dbReference>
<dbReference type="Pfam" id="PF01565">
    <property type="entry name" value="FAD_binding_4"/>
    <property type="match status" value="1"/>
</dbReference>
<keyword evidence="20" id="KW-1185">Reference proteome</keyword>
<evidence type="ECO:0000256" key="4">
    <source>
        <dbReference type="ARBA" id="ARBA00004752"/>
    </source>
</evidence>
<keyword evidence="9" id="KW-0274">FAD</keyword>
<accession>A0ABD3U606</accession>
<dbReference type="InterPro" id="IPR011601">
    <property type="entry name" value="MurB_C"/>
</dbReference>
<evidence type="ECO:0000256" key="13">
    <source>
        <dbReference type="ARBA" id="ARBA00023002"/>
    </source>
</evidence>
<keyword evidence="6" id="KW-0963">Cytoplasm</keyword>
<dbReference type="PANTHER" id="PTHR21071:SF4">
    <property type="entry name" value="UDP-N-ACETYLENOLPYRUVOYLGLUCOSAMINE REDUCTASE"/>
    <property type="match status" value="1"/>
</dbReference>
<protein>
    <recommendedName>
        <fullName evidence="5">UDP-N-acetylmuramate dehydrogenase</fullName>
        <ecNumber evidence="5">1.3.1.98</ecNumber>
    </recommendedName>
</protein>
<keyword evidence="12" id="KW-0573">Peptidoglycan synthesis</keyword>
<feature type="transmembrane region" description="Helical" evidence="17">
    <location>
        <begin position="81"/>
        <end position="100"/>
    </location>
</feature>
<dbReference type="InterPro" id="IPR036635">
    <property type="entry name" value="MurB_C_sf"/>
</dbReference>
<proteinExistence type="inferred from homology"/>
<keyword evidence="17" id="KW-0812">Transmembrane</keyword>
<comment type="caution">
    <text evidence="19">The sequence shown here is derived from an EMBL/GenBank/DDBJ whole genome shotgun (WGS) entry which is preliminary data.</text>
</comment>
<dbReference type="EMBL" id="JBJXBP010000002">
    <property type="protein sequence ID" value="KAL3844879.1"/>
    <property type="molecule type" value="Genomic_DNA"/>
</dbReference>
<evidence type="ECO:0000313" key="20">
    <source>
        <dbReference type="Proteomes" id="UP001634393"/>
    </source>
</evidence>
<dbReference type="HAMAP" id="MF_00037">
    <property type="entry name" value="MurB"/>
    <property type="match status" value="1"/>
</dbReference>
<dbReference type="NCBIfam" id="TIGR00179">
    <property type="entry name" value="murB"/>
    <property type="match status" value="1"/>
</dbReference>
<keyword evidence="8" id="KW-0285">Flavoprotein</keyword>
<evidence type="ECO:0000256" key="10">
    <source>
        <dbReference type="ARBA" id="ARBA00022857"/>
    </source>
</evidence>
<dbReference type="InterPro" id="IPR006094">
    <property type="entry name" value="Oxid_FAD_bind_N"/>
</dbReference>
<evidence type="ECO:0000256" key="15">
    <source>
        <dbReference type="ARBA" id="ARBA00023316"/>
    </source>
</evidence>
<dbReference type="GO" id="GO:0071555">
    <property type="term" value="P:cell wall organization"/>
    <property type="evidence" value="ECO:0007669"/>
    <property type="project" value="UniProtKB-KW"/>
</dbReference>
<keyword evidence="17" id="KW-0472">Membrane</keyword>
<evidence type="ECO:0000256" key="3">
    <source>
        <dbReference type="ARBA" id="ARBA00004496"/>
    </source>
</evidence>
<evidence type="ECO:0000256" key="7">
    <source>
        <dbReference type="ARBA" id="ARBA00022618"/>
    </source>
</evidence>
<evidence type="ECO:0000256" key="5">
    <source>
        <dbReference type="ARBA" id="ARBA00012518"/>
    </source>
</evidence>
<comment type="cofactor">
    <cofactor evidence="1">
        <name>FAD</name>
        <dbReference type="ChEBI" id="CHEBI:57692"/>
    </cofactor>
</comment>
<feature type="transmembrane region" description="Helical" evidence="17">
    <location>
        <begin position="20"/>
        <end position="40"/>
    </location>
</feature>
<evidence type="ECO:0000256" key="2">
    <source>
        <dbReference type="ARBA" id="ARBA00003921"/>
    </source>
</evidence>
<dbReference type="InterPro" id="IPR016169">
    <property type="entry name" value="FAD-bd_PCMH_sub2"/>
</dbReference>
<dbReference type="EC" id="1.3.1.98" evidence="5"/>
<dbReference type="InterPro" id="IPR003170">
    <property type="entry name" value="MurB"/>
</dbReference>